<gene>
    <name evidence="15" type="primary">ATP8</name>
</gene>
<evidence type="ECO:0000256" key="2">
    <source>
        <dbReference type="ARBA" id="ARBA00008892"/>
    </source>
</evidence>
<keyword evidence="10 13" id="KW-0496">Mitochondrion</keyword>
<evidence type="ECO:0000256" key="5">
    <source>
        <dbReference type="ARBA" id="ARBA00022692"/>
    </source>
</evidence>
<dbReference type="RefSeq" id="YP_010028994.1">
    <property type="nucleotide sequence ID" value="NC_053798.1"/>
</dbReference>
<keyword evidence="7 14" id="KW-1133">Transmembrane helix</keyword>
<dbReference type="CTD" id="4509"/>
<dbReference type="PANTHER" id="PTHR13722">
    <property type="entry name" value="ATP SYNTHASE PROTEIN 8"/>
    <property type="match status" value="1"/>
</dbReference>
<keyword evidence="11 14" id="KW-0472">Membrane</keyword>
<evidence type="ECO:0000256" key="3">
    <source>
        <dbReference type="ARBA" id="ARBA00022448"/>
    </source>
</evidence>
<dbReference type="GO" id="GO:0015986">
    <property type="term" value="P:proton motive force-driven ATP synthesis"/>
    <property type="evidence" value="ECO:0007669"/>
    <property type="project" value="InterPro"/>
</dbReference>
<keyword evidence="5 13" id="KW-0812">Transmembrane</keyword>
<evidence type="ECO:0000256" key="4">
    <source>
        <dbReference type="ARBA" id="ARBA00022547"/>
    </source>
</evidence>
<accession>A0A7S6TBY9</accession>
<keyword evidence="4 13" id="KW-0138">CF(0)</keyword>
<dbReference type="GeneID" id="63372052"/>
<keyword evidence="12" id="KW-0066">ATP synthesis</keyword>
<organism evidence="15">
    <name type="scientific">Grammomys selousi</name>
    <dbReference type="NCBI Taxonomy" id="2781600"/>
    <lineage>
        <taxon>Eukaryota</taxon>
        <taxon>Metazoa</taxon>
        <taxon>Chordata</taxon>
        <taxon>Craniata</taxon>
        <taxon>Vertebrata</taxon>
        <taxon>Euteleostomi</taxon>
        <taxon>Mammalia</taxon>
        <taxon>Eutheria</taxon>
        <taxon>Euarchontoglires</taxon>
        <taxon>Glires</taxon>
        <taxon>Rodentia</taxon>
        <taxon>Myomorpha</taxon>
        <taxon>Muroidea</taxon>
        <taxon>Muridae</taxon>
        <taxon>Murinae</taxon>
        <taxon>Grammomys</taxon>
    </lineage>
</organism>
<protein>
    <recommendedName>
        <fullName evidence="13">ATP synthase complex subunit 8</fullName>
    </recommendedName>
</protein>
<evidence type="ECO:0000256" key="10">
    <source>
        <dbReference type="ARBA" id="ARBA00023128"/>
    </source>
</evidence>
<dbReference type="GO" id="GO:0015078">
    <property type="term" value="F:proton transmembrane transporter activity"/>
    <property type="evidence" value="ECO:0007669"/>
    <property type="project" value="InterPro"/>
</dbReference>
<comment type="similarity">
    <text evidence="2 13">Belongs to the ATPase protein 8 family.</text>
</comment>
<dbReference type="PANTHER" id="PTHR13722:SF0">
    <property type="entry name" value="ATP SYNTHASE PROTEIN 8"/>
    <property type="match status" value="1"/>
</dbReference>
<dbReference type="GO" id="GO:0031966">
    <property type="term" value="C:mitochondrial membrane"/>
    <property type="evidence" value="ECO:0007669"/>
    <property type="project" value="UniProtKB-SubCell"/>
</dbReference>
<dbReference type="Pfam" id="PF00895">
    <property type="entry name" value="ATP-synt_8"/>
    <property type="match status" value="1"/>
</dbReference>
<dbReference type="InterPro" id="IPR001421">
    <property type="entry name" value="ATP8_metazoa"/>
</dbReference>
<sequence length="67" mass="7732">MPQLDTSTWFTTIISSMVTLFILLQLKMSAQTFPMAPSPKTLMVQKTETPWELKWTKIYLPPSSLQQ</sequence>
<keyword evidence="3 13" id="KW-0813">Transport</keyword>
<proteinExistence type="inferred from homology"/>
<dbReference type="EMBL" id="MN807582">
    <property type="protein sequence ID" value="QOU09803.1"/>
    <property type="molecule type" value="Genomic_DNA"/>
</dbReference>
<geneLocation type="mitochondrion" evidence="15"/>
<dbReference type="AlphaFoldDB" id="A0A7S6TBY9"/>
<reference evidence="15" key="1">
    <citation type="submission" date="2019-12" db="EMBL/GenBank/DDBJ databases">
        <authorList>
            <person name="Mikula O."/>
            <person name="Nicolas V."/>
            <person name="Sumbera R."/>
            <person name="Konecny A."/>
            <person name="Denys C."/>
            <person name="Verheyen E."/>
            <person name="Bryjova A."/>
            <person name="Lemmon A."/>
            <person name="Lemmon E."/>
            <person name="Bryja J."/>
        </authorList>
    </citation>
    <scope>NUCLEOTIDE SEQUENCE</scope>
</reference>
<dbReference type="GO" id="GO:0045259">
    <property type="term" value="C:proton-transporting ATP synthase complex"/>
    <property type="evidence" value="ECO:0007669"/>
    <property type="project" value="UniProtKB-KW"/>
</dbReference>
<feature type="transmembrane region" description="Helical" evidence="14">
    <location>
        <begin position="6"/>
        <end position="26"/>
    </location>
</feature>
<evidence type="ECO:0000256" key="6">
    <source>
        <dbReference type="ARBA" id="ARBA00022781"/>
    </source>
</evidence>
<keyword evidence="9 13" id="KW-0406">Ion transport</keyword>
<evidence type="ECO:0000256" key="14">
    <source>
        <dbReference type="SAM" id="Phobius"/>
    </source>
</evidence>
<evidence type="ECO:0000256" key="12">
    <source>
        <dbReference type="ARBA" id="ARBA00023310"/>
    </source>
</evidence>
<keyword evidence="6 13" id="KW-0375">Hydrogen ion transport</keyword>
<evidence type="ECO:0000256" key="9">
    <source>
        <dbReference type="ARBA" id="ARBA00023065"/>
    </source>
</evidence>
<evidence type="ECO:0000256" key="13">
    <source>
        <dbReference type="RuleBase" id="RU003661"/>
    </source>
</evidence>
<comment type="subcellular location">
    <subcellularLocation>
        <location evidence="1 13">Mitochondrion membrane</location>
        <topology evidence="1 13">Single-pass membrane protein</topology>
    </subcellularLocation>
</comment>
<evidence type="ECO:0000256" key="7">
    <source>
        <dbReference type="ARBA" id="ARBA00022989"/>
    </source>
</evidence>
<evidence type="ECO:0000313" key="15">
    <source>
        <dbReference type="EMBL" id="QOU09803.1"/>
    </source>
</evidence>
<evidence type="ECO:0000256" key="1">
    <source>
        <dbReference type="ARBA" id="ARBA00004304"/>
    </source>
</evidence>
<evidence type="ECO:0000256" key="8">
    <source>
        <dbReference type="ARBA" id="ARBA00022990"/>
    </source>
</evidence>
<evidence type="ECO:0000256" key="11">
    <source>
        <dbReference type="ARBA" id="ARBA00023136"/>
    </source>
</evidence>
<keyword evidence="8" id="KW-0007">Acetylation</keyword>
<dbReference type="InterPro" id="IPR039017">
    <property type="entry name" value="ATP8_mammal"/>
</dbReference>
<name>A0A7S6TBY9_9MURI</name>